<reference evidence="2" key="1">
    <citation type="submission" date="2011-08" db="EMBL/GenBank/DDBJ databases">
        <authorList>
            <person name="Rombauts S."/>
        </authorList>
    </citation>
    <scope>NUCLEOTIDE SEQUENCE</scope>
    <source>
        <strain evidence="2">London</strain>
    </source>
</reference>
<reference evidence="1" key="2">
    <citation type="submission" date="2015-06" db="UniProtKB">
        <authorList>
            <consortium name="EnsemblMetazoa"/>
        </authorList>
    </citation>
    <scope>IDENTIFICATION</scope>
</reference>
<accession>T1KG92</accession>
<organism evidence="1 2">
    <name type="scientific">Tetranychus urticae</name>
    <name type="common">Two-spotted spider mite</name>
    <dbReference type="NCBI Taxonomy" id="32264"/>
    <lineage>
        <taxon>Eukaryota</taxon>
        <taxon>Metazoa</taxon>
        <taxon>Ecdysozoa</taxon>
        <taxon>Arthropoda</taxon>
        <taxon>Chelicerata</taxon>
        <taxon>Arachnida</taxon>
        <taxon>Acari</taxon>
        <taxon>Acariformes</taxon>
        <taxon>Trombidiformes</taxon>
        <taxon>Prostigmata</taxon>
        <taxon>Eleutherengona</taxon>
        <taxon>Raphignathae</taxon>
        <taxon>Tetranychoidea</taxon>
        <taxon>Tetranychidae</taxon>
        <taxon>Tetranychus</taxon>
    </lineage>
</organism>
<dbReference type="Proteomes" id="UP000015104">
    <property type="component" value="Unassembled WGS sequence"/>
</dbReference>
<evidence type="ECO:0000313" key="1">
    <source>
        <dbReference type="EnsemblMetazoa" id="tetur117g00010.1"/>
    </source>
</evidence>
<dbReference type="EnsemblMetazoa" id="tetur117g00010.1">
    <property type="protein sequence ID" value="tetur117g00010.1"/>
    <property type="gene ID" value="tetur117g00010"/>
</dbReference>
<name>T1KG92_TETUR</name>
<dbReference type="AlphaFoldDB" id="T1KG92"/>
<proteinExistence type="predicted"/>
<protein>
    <submittedName>
        <fullName evidence="1">Uncharacterized protein</fullName>
    </submittedName>
</protein>
<evidence type="ECO:0000313" key="2">
    <source>
        <dbReference type="Proteomes" id="UP000015104"/>
    </source>
</evidence>
<dbReference type="HOGENOM" id="CLU_2018150_0_0_1"/>
<keyword evidence="2" id="KW-1185">Reference proteome</keyword>
<dbReference type="EMBL" id="CAEY01000057">
    <property type="status" value="NOT_ANNOTATED_CDS"/>
    <property type="molecule type" value="Genomic_DNA"/>
</dbReference>
<sequence>MITIVRSLKGTMIVKPHNNHQASDDESIQGLNGTSRSSQMSTFIDCTIVSVRHHQNTQNALQSPHRNCTWKWPILTVDRSDQFHHLSFLPNSLIINVNYHHTNQFYEFFWLTFLRTEIKFKVR</sequence>